<evidence type="ECO:0000313" key="1">
    <source>
        <dbReference type="EMBL" id="SHN71569.1"/>
    </source>
</evidence>
<organism evidence="1 2">
    <name type="scientific">Desulfovibrio litoralis DSM 11393</name>
    <dbReference type="NCBI Taxonomy" id="1121455"/>
    <lineage>
        <taxon>Bacteria</taxon>
        <taxon>Pseudomonadati</taxon>
        <taxon>Thermodesulfobacteriota</taxon>
        <taxon>Desulfovibrionia</taxon>
        <taxon>Desulfovibrionales</taxon>
        <taxon>Desulfovibrionaceae</taxon>
        <taxon>Desulfovibrio</taxon>
    </lineage>
</organism>
<dbReference type="AlphaFoldDB" id="A0A1M7TLE9"/>
<dbReference type="RefSeq" id="WP_072697886.1">
    <property type="nucleotide sequence ID" value="NZ_FRDI01000015.1"/>
</dbReference>
<gene>
    <name evidence="1" type="ORF">SAMN02745728_02209</name>
</gene>
<keyword evidence="2" id="KW-1185">Reference proteome</keyword>
<reference evidence="1 2" key="1">
    <citation type="submission" date="2016-12" db="EMBL/GenBank/DDBJ databases">
        <authorList>
            <person name="Song W.-J."/>
            <person name="Kurnit D.M."/>
        </authorList>
    </citation>
    <scope>NUCLEOTIDE SEQUENCE [LARGE SCALE GENOMIC DNA]</scope>
    <source>
        <strain evidence="1 2">DSM 11393</strain>
    </source>
</reference>
<name>A0A1M7TLE9_9BACT</name>
<sequence>MSKISCLTLKEYSGIALQAKHHINLIGMDPAAAFINILGTMLFPDIKQKRMAWIIRMFLYTRGQKHEEEFDTSNEKGLLDASKEIGNDFAELAFMFGGPAEINKILFSTQHNNIEIEGQNRISNGVIIGKVFLEMLDNKLSLQEATNIIFENDKPNLTKSTIAKVLWPQFMPIVHYWAALNIFYQHNGLSFDDVTIKDPDEMLSCLRLKLLGKKDGVEGLIRLAESYQFRGIATVPRRKGHKHPILDITKMFFIIHPFLEESKIARIF</sequence>
<proteinExistence type="predicted"/>
<dbReference type="STRING" id="1121455.SAMN02745728_02209"/>
<protein>
    <submittedName>
        <fullName evidence="1">Uncharacterized protein</fullName>
    </submittedName>
</protein>
<evidence type="ECO:0000313" key="2">
    <source>
        <dbReference type="Proteomes" id="UP000186469"/>
    </source>
</evidence>
<accession>A0A1M7TLE9</accession>
<dbReference type="Proteomes" id="UP000186469">
    <property type="component" value="Unassembled WGS sequence"/>
</dbReference>
<dbReference type="EMBL" id="FRDI01000015">
    <property type="protein sequence ID" value="SHN71569.1"/>
    <property type="molecule type" value="Genomic_DNA"/>
</dbReference>